<dbReference type="InterPro" id="IPR023214">
    <property type="entry name" value="HAD_sf"/>
</dbReference>
<dbReference type="SFLD" id="SFLDF00027">
    <property type="entry name" value="p-type_atpase"/>
    <property type="match status" value="1"/>
</dbReference>
<dbReference type="NCBIfam" id="TIGR01494">
    <property type="entry name" value="ATPase_P-type"/>
    <property type="match status" value="1"/>
</dbReference>
<evidence type="ECO:0000256" key="2">
    <source>
        <dbReference type="ARBA" id="ARBA00006024"/>
    </source>
</evidence>
<dbReference type="CDD" id="cd02094">
    <property type="entry name" value="P-type_ATPase_Cu-like"/>
    <property type="match status" value="1"/>
</dbReference>
<dbReference type="SUPFAM" id="SSF56784">
    <property type="entry name" value="HAD-like"/>
    <property type="match status" value="1"/>
</dbReference>
<accession>A0ABN1W284</accession>
<evidence type="ECO:0000313" key="13">
    <source>
        <dbReference type="Proteomes" id="UP001500943"/>
    </source>
</evidence>
<keyword evidence="8 10" id="KW-1133">Transmembrane helix</keyword>
<dbReference type="Pfam" id="PF00122">
    <property type="entry name" value="E1-E2_ATPase"/>
    <property type="match status" value="1"/>
</dbReference>
<dbReference type="InterPro" id="IPR036412">
    <property type="entry name" value="HAD-like_sf"/>
</dbReference>
<dbReference type="InterPro" id="IPR017969">
    <property type="entry name" value="Heavy-metal-associated_CS"/>
</dbReference>
<keyword evidence="9 10" id="KW-0472">Membrane</keyword>
<evidence type="ECO:0000256" key="6">
    <source>
        <dbReference type="ARBA" id="ARBA00022840"/>
    </source>
</evidence>
<dbReference type="SUPFAM" id="SSF81665">
    <property type="entry name" value="Calcium ATPase, transmembrane domain M"/>
    <property type="match status" value="1"/>
</dbReference>
<gene>
    <name evidence="12" type="ORF">GCM10009655_28380</name>
</gene>
<dbReference type="SUPFAM" id="SSF81653">
    <property type="entry name" value="Calcium ATPase, transduction domain A"/>
    <property type="match status" value="1"/>
</dbReference>
<dbReference type="SUPFAM" id="SSF55008">
    <property type="entry name" value="HMA, heavy metal-associated domain"/>
    <property type="match status" value="1"/>
</dbReference>
<organism evidence="12 13">
    <name type="scientific">Rhodoglobus aureus</name>
    <dbReference type="NCBI Taxonomy" id="191497"/>
    <lineage>
        <taxon>Bacteria</taxon>
        <taxon>Bacillati</taxon>
        <taxon>Actinomycetota</taxon>
        <taxon>Actinomycetes</taxon>
        <taxon>Micrococcales</taxon>
        <taxon>Microbacteriaceae</taxon>
        <taxon>Rhodoglobus</taxon>
    </lineage>
</organism>
<evidence type="ECO:0000259" key="11">
    <source>
        <dbReference type="PROSITE" id="PS50846"/>
    </source>
</evidence>
<dbReference type="PROSITE" id="PS01229">
    <property type="entry name" value="COF_2"/>
    <property type="match status" value="1"/>
</dbReference>
<keyword evidence="5 10" id="KW-0547">Nucleotide-binding</keyword>
<feature type="transmembrane region" description="Helical" evidence="10">
    <location>
        <begin position="167"/>
        <end position="186"/>
    </location>
</feature>
<evidence type="ECO:0000256" key="4">
    <source>
        <dbReference type="ARBA" id="ARBA00022723"/>
    </source>
</evidence>
<feature type="transmembrane region" description="Helical" evidence="10">
    <location>
        <begin position="390"/>
        <end position="417"/>
    </location>
</feature>
<dbReference type="RefSeq" id="WP_343926832.1">
    <property type="nucleotide sequence ID" value="NZ_BAAAKW010000071.1"/>
</dbReference>
<feature type="transmembrane region" description="Helical" evidence="10">
    <location>
        <begin position="728"/>
        <end position="746"/>
    </location>
</feature>
<comment type="caution">
    <text evidence="12">The sequence shown here is derived from an EMBL/GenBank/DDBJ whole genome shotgun (WGS) entry which is preliminary data.</text>
</comment>
<dbReference type="Pfam" id="PF00702">
    <property type="entry name" value="Hydrolase"/>
    <property type="match status" value="1"/>
</dbReference>
<feature type="transmembrane region" description="Helical" evidence="10">
    <location>
        <begin position="106"/>
        <end position="124"/>
    </location>
</feature>
<dbReference type="Pfam" id="PF00403">
    <property type="entry name" value="HMA"/>
    <property type="match status" value="1"/>
</dbReference>
<dbReference type="PROSITE" id="PS01047">
    <property type="entry name" value="HMA_1"/>
    <property type="match status" value="1"/>
</dbReference>
<evidence type="ECO:0000256" key="1">
    <source>
        <dbReference type="ARBA" id="ARBA00004651"/>
    </source>
</evidence>
<dbReference type="PROSITE" id="PS00154">
    <property type="entry name" value="ATPASE_E1_E2"/>
    <property type="match status" value="1"/>
</dbReference>
<evidence type="ECO:0000256" key="9">
    <source>
        <dbReference type="ARBA" id="ARBA00023136"/>
    </source>
</evidence>
<evidence type="ECO:0000256" key="5">
    <source>
        <dbReference type="ARBA" id="ARBA00022741"/>
    </source>
</evidence>
<name>A0ABN1W284_9MICO</name>
<protein>
    <submittedName>
        <fullName evidence="12">Heavy metal translocating P-type ATPase</fullName>
    </submittedName>
</protein>
<dbReference type="PROSITE" id="PS50846">
    <property type="entry name" value="HMA_2"/>
    <property type="match status" value="1"/>
</dbReference>
<dbReference type="InterPro" id="IPR023298">
    <property type="entry name" value="ATPase_P-typ_TM_dom_sf"/>
</dbReference>
<dbReference type="InterPro" id="IPR008250">
    <property type="entry name" value="ATPase_P-typ_transduc_dom_A_sf"/>
</dbReference>
<keyword evidence="4 10" id="KW-0479">Metal-binding</keyword>
<dbReference type="PANTHER" id="PTHR43520">
    <property type="entry name" value="ATP7, ISOFORM B"/>
    <property type="match status" value="1"/>
</dbReference>
<sequence>MTAEPLASGNVNLTDVELDITGMTCSSCANRIERKLNKLPGVEATVNYATEKARVRAPEGADIEQFLEAVKAAGYSAVIPTPIIESPDSDAPATGDDRAQLLLRRLLISTALTVPVVLMSMIPALQFTNWQWLTLTLAAPVAVWGAWPFHRAAAINARHGAATMDTLISLGVLAAFGWSLYALFFGEAGKPGLTMTMTFFGTPHGGSSEIYLEVAAAVTVFILLGKYIEARASRESGAALRALLELGAKDAIVLRGSIEERIAVSSLIVGDRVVVRPGEKIASDGLVIEGNSAVDESMLTGESVPVEVGPDSRVTGATLNVGGRLVVEITRIGSDTELARLGRLVEDAQTGKADIQRLADRVSAIFVPVVLVLAVVAFVGWMIAGGPIELAFTSAVTTLVIACPCALGLATPTALLVGTGRGSQLGILISGPQVLEQTRAVDTIVLDKTGTVTTGEMRLSAIEVLEGENDELVLAWAAAVEAGSEHPVGRAVVAAAAQRGIELPAMSDFAAHAGSGVEATIDETVVLVGRASWLTTEQNQTVSDAALALVEKAEGAGSTAMVIAWDGQARGVLVVGDTVKATSADAIAEFIRLGLRPVLLTGDNAGAAASVASVVGITDVHAGITPQGKLDVIRQLQADGRVVAMVGDGVNDSAALAAADLGIAMGGGTDAAIAASDITVVSGDLLVVADAVRLAKRTLGIIRGNLFWAFAYNVAALPIAMLGLLNPLIAGAAMAFSSVFVVMNSLRLRRFKGSARTAATALTNVAPASAARARARE</sequence>
<comment type="similarity">
    <text evidence="2 10">Belongs to the cation transport ATPase (P-type) (TC 3.A.3) family. Type IB subfamily.</text>
</comment>
<feature type="domain" description="HMA" evidence="11">
    <location>
        <begin position="14"/>
        <end position="78"/>
    </location>
</feature>
<dbReference type="EMBL" id="BAAAKW010000071">
    <property type="protein sequence ID" value="GAA1228076.1"/>
    <property type="molecule type" value="Genomic_DNA"/>
</dbReference>
<dbReference type="SFLD" id="SFLDS00003">
    <property type="entry name" value="Haloacid_Dehalogenase"/>
    <property type="match status" value="1"/>
</dbReference>
<dbReference type="Proteomes" id="UP001500943">
    <property type="component" value="Unassembled WGS sequence"/>
</dbReference>
<comment type="subcellular location">
    <subcellularLocation>
        <location evidence="1">Cell membrane</location>
        <topology evidence="1">Multi-pass membrane protein</topology>
    </subcellularLocation>
</comment>
<dbReference type="Gene3D" id="3.40.1110.10">
    <property type="entry name" value="Calcium-transporting ATPase, cytoplasmic domain N"/>
    <property type="match status" value="1"/>
</dbReference>
<dbReference type="InterPro" id="IPR044492">
    <property type="entry name" value="P_typ_ATPase_HD_dom"/>
</dbReference>
<dbReference type="PANTHER" id="PTHR43520:SF8">
    <property type="entry name" value="P-TYPE CU(+) TRANSPORTER"/>
    <property type="match status" value="1"/>
</dbReference>
<dbReference type="InterPro" id="IPR006121">
    <property type="entry name" value="HMA_dom"/>
</dbReference>
<keyword evidence="6 10" id="KW-0067">ATP-binding</keyword>
<dbReference type="InterPro" id="IPR027256">
    <property type="entry name" value="P-typ_ATPase_IB"/>
</dbReference>
<evidence type="ECO:0000256" key="7">
    <source>
        <dbReference type="ARBA" id="ARBA00022967"/>
    </source>
</evidence>
<dbReference type="InterPro" id="IPR001757">
    <property type="entry name" value="P_typ_ATPase"/>
</dbReference>
<proteinExistence type="inferred from homology"/>
<dbReference type="InterPro" id="IPR059000">
    <property type="entry name" value="ATPase_P-type_domA"/>
</dbReference>
<keyword evidence="3 10" id="KW-0812">Transmembrane</keyword>
<keyword evidence="13" id="KW-1185">Reference proteome</keyword>
<dbReference type="Gene3D" id="3.40.50.1000">
    <property type="entry name" value="HAD superfamily/HAD-like"/>
    <property type="match status" value="1"/>
</dbReference>
<keyword evidence="10" id="KW-1003">Cell membrane</keyword>
<dbReference type="PRINTS" id="PR00119">
    <property type="entry name" value="CATATPASE"/>
</dbReference>
<dbReference type="Gene3D" id="3.30.70.100">
    <property type="match status" value="1"/>
</dbReference>
<dbReference type="NCBIfam" id="TIGR01525">
    <property type="entry name" value="ATPase-IB_hvy"/>
    <property type="match status" value="1"/>
</dbReference>
<dbReference type="InterPro" id="IPR023299">
    <property type="entry name" value="ATPase_P-typ_cyto_dom_N"/>
</dbReference>
<feature type="transmembrane region" description="Helical" evidence="10">
    <location>
        <begin position="130"/>
        <end position="147"/>
    </location>
</feature>
<dbReference type="InterPro" id="IPR036163">
    <property type="entry name" value="HMA_dom_sf"/>
</dbReference>
<dbReference type="CDD" id="cd00371">
    <property type="entry name" value="HMA"/>
    <property type="match status" value="1"/>
</dbReference>
<feature type="transmembrane region" description="Helical" evidence="10">
    <location>
        <begin position="210"/>
        <end position="228"/>
    </location>
</feature>
<dbReference type="InterPro" id="IPR018303">
    <property type="entry name" value="ATPase_P-typ_P_site"/>
</dbReference>
<keyword evidence="7" id="KW-1278">Translocase</keyword>
<feature type="transmembrane region" description="Helical" evidence="10">
    <location>
        <begin position="706"/>
        <end position="722"/>
    </location>
</feature>
<reference evidence="12 13" key="1">
    <citation type="journal article" date="2019" name="Int. J. Syst. Evol. Microbiol.">
        <title>The Global Catalogue of Microorganisms (GCM) 10K type strain sequencing project: providing services to taxonomists for standard genome sequencing and annotation.</title>
        <authorList>
            <consortium name="The Broad Institute Genomics Platform"/>
            <consortium name="The Broad Institute Genome Sequencing Center for Infectious Disease"/>
            <person name="Wu L."/>
            <person name="Ma J."/>
        </authorList>
    </citation>
    <scope>NUCLEOTIDE SEQUENCE [LARGE SCALE GENOMIC DNA]</scope>
    <source>
        <strain evidence="12 13">JCM 12762</strain>
    </source>
</reference>
<dbReference type="SFLD" id="SFLDG00002">
    <property type="entry name" value="C1.7:_P-type_atpase_like"/>
    <property type="match status" value="1"/>
</dbReference>
<evidence type="ECO:0000256" key="3">
    <source>
        <dbReference type="ARBA" id="ARBA00022692"/>
    </source>
</evidence>
<dbReference type="NCBIfam" id="TIGR01511">
    <property type="entry name" value="ATPase-IB1_Cu"/>
    <property type="match status" value="1"/>
</dbReference>
<evidence type="ECO:0000256" key="10">
    <source>
        <dbReference type="RuleBase" id="RU362081"/>
    </source>
</evidence>
<dbReference type="PRINTS" id="PR00943">
    <property type="entry name" value="CUATPASE"/>
</dbReference>
<feature type="transmembrane region" description="Helical" evidence="10">
    <location>
        <begin position="362"/>
        <end position="384"/>
    </location>
</feature>
<dbReference type="Gene3D" id="2.70.150.10">
    <property type="entry name" value="Calcium-transporting ATPase, cytoplasmic transduction domain A"/>
    <property type="match status" value="1"/>
</dbReference>
<evidence type="ECO:0000313" key="12">
    <source>
        <dbReference type="EMBL" id="GAA1228076.1"/>
    </source>
</evidence>
<evidence type="ECO:0000256" key="8">
    <source>
        <dbReference type="ARBA" id="ARBA00022989"/>
    </source>
</evidence>